<dbReference type="EMBL" id="JAANBB010000068">
    <property type="protein sequence ID" value="KAF7551980.1"/>
    <property type="molecule type" value="Genomic_DNA"/>
</dbReference>
<dbReference type="OrthoDB" id="5068586at2759"/>
<reference evidence="2" key="1">
    <citation type="submission" date="2020-03" db="EMBL/GenBank/DDBJ databases">
        <title>Draft Genome Sequence of Cylindrodendrum hubeiense.</title>
        <authorList>
            <person name="Buettner E."/>
            <person name="Kellner H."/>
        </authorList>
    </citation>
    <scope>NUCLEOTIDE SEQUENCE</scope>
    <source>
        <strain evidence="2">IHI 201604</strain>
    </source>
</reference>
<proteinExistence type="predicted"/>
<keyword evidence="1" id="KW-0732">Signal</keyword>
<protein>
    <submittedName>
        <fullName evidence="2">Uncharacterized protein</fullName>
    </submittedName>
</protein>
<gene>
    <name evidence="2" type="ORF">G7Z17_g4624</name>
</gene>
<evidence type="ECO:0000313" key="3">
    <source>
        <dbReference type="Proteomes" id="UP000722485"/>
    </source>
</evidence>
<accession>A0A9P5HAE9</accession>
<comment type="caution">
    <text evidence="2">The sequence shown here is derived from an EMBL/GenBank/DDBJ whole genome shotgun (WGS) entry which is preliminary data.</text>
</comment>
<evidence type="ECO:0000313" key="2">
    <source>
        <dbReference type="EMBL" id="KAF7551980.1"/>
    </source>
</evidence>
<keyword evidence="3" id="KW-1185">Reference proteome</keyword>
<evidence type="ECO:0000256" key="1">
    <source>
        <dbReference type="SAM" id="SignalP"/>
    </source>
</evidence>
<feature type="signal peptide" evidence="1">
    <location>
        <begin position="1"/>
        <end position="22"/>
    </location>
</feature>
<dbReference type="AlphaFoldDB" id="A0A9P5HAE9"/>
<organism evidence="2 3">
    <name type="scientific">Cylindrodendrum hubeiense</name>
    <dbReference type="NCBI Taxonomy" id="595255"/>
    <lineage>
        <taxon>Eukaryota</taxon>
        <taxon>Fungi</taxon>
        <taxon>Dikarya</taxon>
        <taxon>Ascomycota</taxon>
        <taxon>Pezizomycotina</taxon>
        <taxon>Sordariomycetes</taxon>
        <taxon>Hypocreomycetidae</taxon>
        <taxon>Hypocreales</taxon>
        <taxon>Nectriaceae</taxon>
        <taxon>Cylindrodendrum</taxon>
    </lineage>
</organism>
<sequence>MRVLEWAAGFAVGLATASLASADDSNYVPTNASAVLDVPRTITAGQDTLVHLNISNSIKADYEHQFMEIYAWAWTQKEVKDDWSSMQPVLYCLLDPCVATNLTTISLNIPADAFPDVRMKVSYSLFRSEKVGFSTWGDQSTEFNLTDGKATLSDWEIKYGGGAPQNEV</sequence>
<feature type="chain" id="PRO_5040123656" evidence="1">
    <location>
        <begin position="23"/>
        <end position="168"/>
    </location>
</feature>
<name>A0A9P5HAE9_9HYPO</name>
<dbReference type="Proteomes" id="UP000722485">
    <property type="component" value="Unassembled WGS sequence"/>
</dbReference>